<evidence type="ECO:0000313" key="2">
    <source>
        <dbReference type="Proteomes" id="UP000789405"/>
    </source>
</evidence>
<accession>A0A9N9FGK1</accession>
<dbReference type="Proteomes" id="UP000789405">
    <property type="component" value="Unassembled WGS sequence"/>
</dbReference>
<organism evidence="1 2">
    <name type="scientific">Dentiscutata erythropus</name>
    <dbReference type="NCBI Taxonomy" id="1348616"/>
    <lineage>
        <taxon>Eukaryota</taxon>
        <taxon>Fungi</taxon>
        <taxon>Fungi incertae sedis</taxon>
        <taxon>Mucoromycota</taxon>
        <taxon>Glomeromycotina</taxon>
        <taxon>Glomeromycetes</taxon>
        <taxon>Diversisporales</taxon>
        <taxon>Gigasporaceae</taxon>
        <taxon>Dentiscutata</taxon>
    </lineage>
</organism>
<comment type="caution">
    <text evidence="1">The sequence shown here is derived from an EMBL/GenBank/DDBJ whole genome shotgun (WGS) entry which is preliminary data.</text>
</comment>
<dbReference type="EMBL" id="CAJVPY010001738">
    <property type="protein sequence ID" value="CAG8534559.1"/>
    <property type="molecule type" value="Genomic_DNA"/>
</dbReference>
<keyword evidence="2" id="KW-1185">Reference proteome</keyword>
<gene>
    <name evidence="1" type="ORF">DERYTH_LOCUS4508</name>
</gene>
<protein>
    <submittedName>
        <fullName evidence="1">7139_t:CDS:1</fullName>
    </submittedName>
</protein>
<feature type="non-terminal residue" evidence="1">
    <location>
        <position position="1"/>
    </location>
</feature>
<dbReference type="AlphaFoldDB" id="A0A9N9FGK1"/>
<reference evidence="1" key="1">
    <citation type="submission" date="2021-06" db="EMBL/GenBank/DDBJ databases">
        <authorList>
            <person name="Kallberg Y."/>
            <person name="Tangrot J."/>
            <person name="Rosling A."/>
        </authorList>
    </citation>
    <scope>NUCLEOTIDE SEQUENCE</scope>
    <source>
        <strain evidence="1">MA453B</strain>
    </source>
</reference>
<name>A0A9N9FGK1_9GLOM</name>
<proteinExistence type="predicted"/>
<evidence type="ECO:0000313" key="1">
    <source>
        <dbReference type="EMBL" id="CAG8534559.1"/>
    </source>
</evidence>
<sequence>IAMRHKMNYHNFGIYYTESDISDSDLDSDPEPELETLASTPKPINKNISEIEDIYDLYRSI</sequence>